<gene>
    <name evidence="2" type="ORF">COCSUDRAFT_32092</name>
</gene>
<dbReference type="RefSeq" id="XP_005652287.1">
    <property type="nucleotide sequence ID" value="XM_005652230.1"/>
</dbReference>
<keyword evidence="3" id="KW-1185">Reference proteome</keyword>
<name>I0ZAS4_COCSC</name>
<dbReference type="GeneID" id="17045758"/>
<dbReference type="KEGG" id="csl:COCSUDRAFT_32092"/>
<keyword evidence="1" id="KW-0732">Signal</keyword>
<sequence>MCTTRGRSAFAVLSAFVVLLLARGAFTAWTTWQEQPGRHRTQHDIHQFHVPRIQISSHIVAFSSYWMVILLTL</sequence>
<dbReference type="Proteomes" id="UP000007264">
    <property type="component" value="Unassembled WGS sequence"/>
</dbReference>
<organism evidence="2 3">
    <name type="scientific">Coccomyxa subellipsoidea (strain C-169)</name>
    <name type="common">Green microalga</name>
    <dbReference type="NCBI Taxonomy" id="574566"/>
    <lineage>
        <taxon>Eukaryota</taxon>
        <taxon>Viridiplantae</taxon>
        <taxon>Chlorophyta</taxon>
        <taxon>core chlorophytes</taxon>
        <taxon>Trebouxiophyceae</taxon>
        <taxon>Trebouxiophyceae incertae sedis</taxon>
        <taxon>Coccomyxaceae</taxon>
        <taxon>Coccomyxa</taxon>
        <taxon>Coccomyxa subellipsoidea</taxon>
    </lineage>
</organism>
<proteinExistence type="predicted"/>
<evidence type="ECO:0000256" key="1">
    <source>
        <dbReference type="SAM" id="SignalP"/>
    </source>
</evidence>
<feature type="chain" id="PRO_5003637594" description="Secreted peptide" evidence="1">
    <location>
        <begin position="28"/>
        <end position="73"/>
    </location>
</feature>
<evidence type="ECO:0000313" key="2">
    <source>
        <dbReference type="EMBL" id="EIE27743.1"/>
    </source>
</evidence>
<evidence type="ECO:0000313" key="3">
    <source>
        <dbReference type="Proteomes" id="UP000007264"/>
    </source>
</evidence>
<protein>
    <recommendedName>
        <fullName evidence="4">Secreted peptide</fullName>
    </recommendedName>
</protein>
<dbReference type="AlphaFoldDB" id="I0ZAS4"/>
<dbReference type="EMBL" id="AGSI01000001">
    <property type="protein sequence ID" value="EIE27743.1"/>
    <property type="molecule type" value="Genomic_DNA"/>
</dbReference>
<accession>I0ZAS4</accession>
<comment type="caution">
    <text evidence="2">The sequence shown here is derived from an EMBL/GenBank/DDBJ whole genome shotgun (WGS) entry which is preliminary data.</text>
</comment>
<reference evidence="2 3" key="1">
    <citation type="journal article" date="2012" name="Genome Biol.">
        <title>The genome of the polar eukaryotic microalga coccomyxa subellipsoidea reveals traits of cold adaptation.</title>
        <authorList>
            <person name="Blanc G."/>
            <person name="Agarkova I."/>
            <person name="Grimwood J."/>
            <person name="Kuo A."/>
            <person name="Brueggeman A."/>
            <person name="Dunigan D."/>
            <person name="Gurnon J."/>
            <person name="Ladunga I."/>
            <person name="Lindquist E."/>
            <person name="Lucas S."/>
            <person name="Pangilinan J."/>
            <person name="Proschold T."/>
            <person name="Salamov A."/>
            <person name="Schmutz J."/>
            <person name="Weeks D."/>
            <person name="Yamada T."/>
            <person name="Claverie J.M."/>
            <person name="Grigoriev I."/>
            <person name="Van Etten J."/>
            <person name="Lomsadze A."/>
            <person name="Borodovsky M."/>
        </authorList>
    </citation>
    <scope>NUCLEOTIDE SEQUENCE [LARGE SCALE GENOMIC DNA]</scope>
    <source>
        <strain evidence="2 3">C-169</strain>
    </source>
</reference>
<feature type="signal peptide" evidence="1">
    <location>
        <begin position="1"/>
        <end position="27"/>
    </location>
</feature>
<evidence type="ECO:0008006" key="4">
    <source>
        <dbReference type="Google" id="ProtNLM"/>
    </source>
</evidence>